<dbReference type="GO" id="GO:0046872">
    <property type="term" value="F:metal ion binding"/>
    <property type="evidence" value="ECO:0007669"/>
    <property type="project" value="UniProtKB-KW"/>
</dbReference>
<dbReference type="Pfam" id="PF00459">
    <property type="entry name" value="Inositol_P"/>
    <property type="match status" value="1"/>
</dbReference>
<dbReference type="EMBL" id="VUJV01000007">
    <property type="protein sequence ID" value="KAA1416318.1"/>
    <property type="molecule type" value="Genomic_DNA"/>
</dbReference>
<evidence type="ECO:0000256" key="3">
    <source>
        <dbReference type="ARBA" id="ARBA00022723"/>
    </source>
</evidence>
<gene>
    <name evidence="7" type="ORF">F0U44_18500</name>
</gene>
<dbReference type="PANTHER" id="PTHR20854:SF4">
    <property type="entry name" value="INOSITOL-1-MONOPHOSPHATASE-RELATED"/>
    <property type="match status" value="1"/>
</dbReference>
<sequence>MTVAARALADLALAAAREAAALIRGYAEQGVAVAATKTSDVDVVTLADRASEELIRARLLAARPDDSILGEEGDDVVGTSGVRWIVDPIDGTVNFLYGLQEFSVSIAAEVDGEVVAGVVLDAANDRAYVGFVDADLPGGGSATRDGRLLQVRGPAPVAQRLIATGFSYSAEKRAVQAAATARLLPLVRDIRRHGSCALELCHLAEGSLDGYVEEGVMLWDHAAGGLIARLAGARLEVLPGAGGTDLVVCGPHHGFTELLELIRSVGFTRE</sequence>
<feature type="binding site" evidence="6">
    <location>
        <position position="87"/>
    </location>
    <ligand>
        <name>Mg(2+)</name>
        <dbReference type="ChEBI" id="CHEBI:18420"/>
        <label>1</label>
        <note>catalytic</note>
    </ligand>
</feature>
<organism evidence="7 8">
    <name type="scientific">Nocardioides humilatus</name>
    <dbReference type="NCBI Taxonomy" id="2607660"/>
    <lineage>
        <taxon>Bacteria</taxon>
        <taxon>Bacillati</taxon>
        <taxon>Actinomycetota</taxon>
        <taxon>Actinomycetes</taxon>
        <taxon>Propionibacteriales</taxon>
        <taxon>Nocardioidaceae</taxon>
        <taxon>Nocardioides</taxon>
    </lineage>
</organism>
<evidence type="ECO:0000256" key="4">
    <source>
        <dbReference type="ARBA" id="ARBA00022801"/>
    </source>
</evidence>
<keyword evidence="3 6" id="KW-0479">Metal-binding</keyword>
<dbReference type="GO" id="GO:0008934">
    <property type="term" value="F:inositol monophosphate 1-phosphatase activity"/>
    <property type="evidence" value="ECO:0007669"/>
    <property type="project" value="TreeGrafter"/>
</dbReference>
<feature type="binding site" evidence="6">
    <location>
        <position position="220"/>
    </location>
    <ligand>
        <name>Mg(2+)</name>
        <dbReference type="ChEBI" id="CHEBI:18420"/>
        <label>2</label>
    </ligand>
</feature>
<dbReference type="Gene3D" id="3.40.190.80">
    <property type="match status" value="1"/>
</dbReference>
<dbReference type="EC" id="3.1.3.25" evidence="2"/>
<reference evidence="7 8" key="2">
    <citation type="submission" date="2019-09" db="EMBL/GenBank/DDBJ databases">
        <authorList>
            <person name="Jin C."/>
        </authorList>
    </citation>
    <scope>NUCLEOTIDE SEQUENCE [LARGE SCALE GENOMIC DNA]</scope>
    <source>
        <strain evidence="7 8">BN130099</strain>
    </source>
</reference>
<dbReference type="PRINTS" id="PR00377">
    <property type="entry name" value="IMPHPHTASES"/>
</dbReference>
<dbReference type="InterPro" id="IPR000760">
    <property type="entry name" value="Inositol_monophosphatase-like"/>
</dbReference>
<evidence type="ECO:0000256" key="5">
    <source>
        <dbReference type="ARBA" id="ARBA00022842"/>
    </source>
</evidence>
<proteinExistence type="predicted"/>
<reference evidence="7 8" key="1">
    <citation type="submission" date="2019-09" db="EMBL/GenBank/DDBJ databases">
        <title>Nocardioides panacisoli sp. nov., isolated from the soil of a ginseng field.</title>
        <authorList>
            <person name="Cho C."/>
        </authorList>
    </citation>
    <scope>NUCLEOTIDE SEQUENCE [LARGE SCALE GENOMIC DNA]</scope>
    <source>
        <strain evidence="7 8">BN130099</strain>
    </source>
</reference>
<dbReference type="PROSITE" id="PS00630">
    <property type="entry name" value="IMP_2"/>
    <property type="match status" value="1"/>
</dbReference>
<protein>
    <recommendedName>
        <fullName evidence="2">inositol-phosphate phosphatase</fullName>
        <ecNumber evidence="2">3.1.3.25</ecNumber>
    </recommendedName>
</protein>
<comment type="catalytic activity">
    <reaction evidence="1">
        <text>a myo-inositol phosphate + H2O = myo-inositol + phosphate</text>
        <dbReference type="Rhea" id="RHEA:24056"/>
        <dbReference type="ChEBI" id="CHEBI:15377"/>
        <dbReference type="ChEBI" id="CHEBI:17268"/>
        <dbReference type="ChEBI" id="CHEBI:43474"/>
        <dbReference type="ChEBI" id="CHEBI:84139"/>
        <dbReference type="EC" id="3.1.3.25"/>
    </reaction>
</comment>
<evidence type="ECO:0000256" key="1">
    <source>
        <dbReference type="ARBA" id="ARBA00001033"/>
    </source>
</evidence>
<dbReference type="PANTHER" id="PTHR20854">
    <property type="entry name" value="INOSITOL MONOPHOSPHATASE"/>
    <property type="match status" value="1"/>
</dbReference>
<dbReference type="AlphaFoldDB" id="A0A5B1L814"/>
<dbReference type="GO" id="GO:0046854">
    <property type="term" value="P:phosphatidylinositol phosphate biosynthetic process"/>
    <property type="evidence" value="ECO:0007669"/>
    <property type="project" value="InterPro"/>
</dbReference>
<dbReference type="InterPro" id="IPR020550">
    <property type="entry name" value="Inositol_monophosphatase_CS"/>
</dbReference>
<dbReference type="RefSeq" id="WP_149729860.1">
    <property type="nucleotide sequence ID" value="NZ_VUJV01000007.1"/>
</dbReference>
<feature type="binding site" evidence="6">
    <location>
        <position position="89"/>
    </location>
    <ligand>
        <name>Mg(2+)</name>
        <dbReference type="ChEBI" id="CHEBI:18420"/>
        <label>1</label>
        <note>catalytic</note>
    </ligand>
</feature>
<evidence type="ECO:0000256" key="6">
    <source>
        <dbReference type="PIRSR" id="PIRSR600760-2"/>
    </source>
</evidence>
<dbReference type="Proteomes" id="UP000325003">
    <property type="component" value="Unassembled WGS sequence"/>
</dbReference>
<evidence type="ECO:0000313" key="7">
    <source>
        <dbReference type="EMBL" id="KAA1416318.1"/>
    </source>
</evidence>
<feature type="binding site" evidence="6">
    <location>
        <position position="71"/>
    </location>
    <ligand>
        <name>Mg(2+)</name>
        <dbReference type="ChEBI" id="CHEBI:18420"/>
        <label>1</label>
        <note>catalytic</note>
    </ligand>
</feature>
<dbReference type="InterPro" id="IPR020583">
    <property type="entry name" value="Inositol_monoP_metal-BS"/>
</dbReference>
<dbReference type="GO" id="GO:0006020">
    <property type="term" value="P:inositol metabolic process"/>
    <property type="evidence" value="ECO:0007669"/>
    <property type="project" value="TreeGrafter"/>
</dbReference>
<keyword evidence="5 6" id="KW-0460">Magnesium</keyword>
<accession>A0A5B1L814</accession>
<feature type="binding site" evidence="6">
    <location>
        <position position="90"/>
    </location>
    <ligand>
        <name>Mg(2+)</name>
        <dbReference type="ChEBI" id="CHEBI:18420"/>
        <label>2</label>
    </ligand>
</feature>
<comment type="cofactor">
    <cofactor evidence="6">
        <name>Mg(2+)</name>
        <dbReference type="ChEBI" id="CHEBI:18420"/>
    </cofactor>
</comment>
<dbReference type="GO" id="GO:0007165">
    <property type="term" value="P:signal transduction"/>
    <property type="evidence" value="ECO:0007669"/>
    <property type="project" value="TreeGrafter"/>
</dbReference>
<keyword evidence="4" id="KW-0378">Hydrolase</keyword>
<dbReference type="PROSITE" id="PS00629">
    <property type="entry name" value="IMP_1"/>
    <property type="match status" value="1"/>
</dbReference>
<dbReference type="SUPFAM" id="SSF56655">
    <property type="entry name" value="Carbohydrate phosphatase"/>
    <property type="match status" value="1"/>
</dbReference>
<dbReference type="Gene3D" id="3.30.540.10">
    <property type="entry name" value="Fructose-1,6-Bisphosphatase, subunit A, domain 1"/>
    <property type="match status" value="1"/>
</dbReference>
<keyword evidence="8" id="KW-1185">Reference proteome</keyword>
<comment type="caution">
    <text evidence="7">The sequence shown here is derived from an EMBL/GenBank/DDBJ whole genome shotgun (WGS) entry which is preliminary data.</text>
</comment>
<name>A0A5B1L814_9ACTN</name>
<evidence type="ECO:0000256" key="2">
    <source>
        <dbReference type="ARBA" id="ARBA00013106"/>
    </source>
</evidence>
<evidence type="ECO:0000313" key="8">
    <source>
        <dbReference type="Proteomes" id="UP000325003"/>
    </source>
</evidence>